<evidence type="ECO:0000256" key="6">
    <source>
        <dbReference type="ARBA" id="ARBA00022617"/>
    </source>
</evidence>
<dbReference type="EMBL" id="FPBL01000005">
    <property type="protein sequence ID" value="SFU61312.1"/>
    <property type="molecule type" value="Genomic_DNA"/>
</dbReference>
<evidence type="ECO:0000256" key="8">
    <source>
        <dbReference type="ARBA" id="ARBA00022723"/>
    </source>
</evidence>
<comment type="cofactor">
    <cofactor evidence="1">
        <name>heme</name>
        <dbReference type="ChEBI" id="CHEBI:30413"/>
    </cofactor>
</comment>
<accession>A0A1I7HKZ1</accession>
<sequence>MERIKLENLSSCWGYPPTDKFIWSDWLFMETQYPARRRPKYLNLFKIREPLPAIVSILHRISGVLLFFPGIPLFLYGLQMMLESPESFARLQSILIHPLSKLLLLFATWFFLHHLLTGIRHLGLDMHYGLQLQHARLSSKLVLIFGAILTVLAGIWLW</sequence>
<organism evidence="14 15">
    <name type="scientific">Nitrosomonas eutropha</name>
    <dbReference type="NCBI Taxonomy" id="916"/>
    <lineage>
        <taxon>Bacteria</taxon>
        <taxon>Pseudomonadati</taxon>
        <taxon>Pseudomonadota</taxon>
        <taxon>Betaproteobacteria</taxon>
        <taxon>Nitrosomonadales</taxon>
        <taxon>Nitrosomonadaceae</taxon>
        <taxon>Nitrosomonas</taxon>
    </lineage>
</organism>
<comment type="subcellular location">
    <subcellularLocation>
        <location evidence="3">Membrane</location>
    </subcellularLocation>
</comment>
<keyword evidence="10" id="KW-0408">Iron</keyword>
<comment type="similarity">
    <text evidence="4">Belongs to the cytochrome b560 family.</text>
</comment>
<evidence type="ECO:0000256" key="13">
    <source>
        <dbReference type="SAM" id="Phobius"/>
    </source>
</evidence>
<evidence type="ECO:0000256" key="9">
    <source>
        <dbReference type="ARBA" id="ARBA00022989"/>
    </source>
</evidence>
<evidence type="ECO:0000256" key="4">
    <source>
        <dbReference type="ARBA" id="ARBA00007244"/>
    </source>
</evidence>
<keyword evidence="9 13" id="KW-1133">Transmembrane helix</keyword>
<keyword evidence="6" id="KW-0349">Heme</keyword>
<comment type="function">
    <text evidence="2">Membrane-anchoring subunit of succinate dehydrogenase (SDH).</text>
</comment>
<dbReference type="GO" id="GO:0009055">
    <property type="term" value="F:electron transfer activity"/>
    <property type="evidence" value="ECO:0007669"/>
    <property type="project" value="InterPro"/>
</dbReference>
<evidence type="ECO:0000256" key="11">
    <source>
        <dbReference type="ARBA" id="ARBA00023136"/>
    </source>
</evidence>
<gene>
    <name evidence="14" type="ORF">SAMN05216339_10577</name>
</gene>
<evidence type="ECO:0000256" key="3">
    <source>
        <dbReference type="ARBA" id="ARBA00004370"/>
    </source>
</evidence>
<dbReference type="SUPFAM" id="SSF81343">
    <property type="entry name" value="Fumarate reductase respiratory complex transmembrane subunits"/>
    <property type="match status" value="1"/>
</dbReference>
<reference evidence="14 15" key="1">
    <citation type="submission" date="2016-10" db="EMBL/GenBank/DDBJ databases">
        <authorList>
            <person name="de Groot N.N."/>
        </authorList>
    </citation>
    <scope>NUCLEOTIDE SEQUENCE [LARGE SCALE GENOMIC DNA]</scope>
    <source>
        <strain evidence="14 15">Nm24</strain>
    </source>
</reference>
<evidence type="ECO:0000313" key="14">
    <source>
        <dbReference type="EMBL" id="SFU61312.1"/>
    </source>
</evidence>
<dbReference type="CDD" id="cd03499">
    <property type="entry name" value="SQR_TypeC_SdhC"/>
    <property type="match status" value="1"/>
</dbReference>
<dbReference type="Proteomes" id="UP000183926">
    <property type="component" value="Unassembled WGS sequence"/>
</dbReference>
<evidence type="ECO:0000313" key="15">
    <source>
        <dbReference type="Proteomes" id="UP000183926"/>
    </source>
</evidence>
<dbReference type="Gene3D" id="1.20.1300.10">
    <property type="entry name" value="Fumarate reductase/succinate dehydrogenase, transmembrane subunit"/>
    <property type="match status" value="1"/>
</dbReference>
<evidence type="ECO:0000256" key="10">
    <source>
        <dbReference type="ARBA" id="ARBA00023004"/>
    </source>
</evidence>
<dbReference type="PANTHER" id="PTHR10978">
    <property type="entry name" value="SUCCINATE DEHYDROGENASE CYTOCHROME B560 SUBUNIT"/>
    <property type="match status" value="1"/>
</dbReference>
<keyword evidence="11 13" id="KW-0472">Membrane</keyword>
<dbReference type="NCBIfam" id="TIGR02970">
    <property type="entry name" value="succ_dehyd_cytB"/>
    <property type="match status" value="1"/>
</dbReference>
<feature type="transmembrane region" description="Helical" evidence="13">
    <location>
        <begin position="95"/>
        <end position="116"/>
    </location>
</feature>
<evidence type="ECO:0000256" key="12">
    <source>
        <dbReference type="ARBA" id="ARBA00025912"/>
    </source>
</evidence>
<evidence type="ECO:0000256" key="7">
    <source>
        <dbReference type="ARBA" id="ARBA00022692"/>
    </source>
</evidence>
<dbReference type="GO" id="GO:0006099">
    <property type="term" value="P:tricarboxylic acid cycle"/>
    <property type="evidence" value="ECO:0007669"/>
    <property type="project" value="InterPro"/>
</dbReference>
<dbReference type="GO" id="GO:0046872">
    <property type="term" value="F:metal ion binding"/>
    <property type="evidence" value="ECO:0007669"/>
    <property type="project" value="UniProtKB-KW"/>
</dbReference>
<keyword evidence="8" id="KW-0479">Metal-binding</keyword>
<evidence type="ECO:0000256" key="5">
    <source>
        <dbReference type="ARBA" id="ARBA00020076"/>
    </source>
</evidence>
<name>A0A1I7HKZ1_9PROT</name>
<dbReference type="PANTHER" id="PTHR10978:SF5">
    <property type="entry name" value="SUCCINATE DEHYDROGENASE CYTOCHROME B560 SUBUNIT, MITOCHONDRIAL"/>
    <property type="match status" value="1"/>
</dbReference>
<feature type="transmembrane region" description="Helical" evidence="13">
    <location>
        <begin position="51"/>
        <end position="75"/>
    </location>
</feature>
<dbReference type="AlphaFoldDB" id="A0A1I7HKZ1"/>
<comment type="subunit">
    <text evidence="12">Part of an enzyme complex containing four subunits: a flavoprotein, an iron-sulfur protein, plus two membrane-anchoring proteins, SdhC and SdhD. The complex can form homotrimers.</text>
</comment>
<keyword evidence="7 13" id="KW-0812">Transmembrane</keyword>
<dbReference type="Pfam" id="PF01127">
    <property type="entry name" value="Sdh_cyt"/>
    <property type="match status" value="1"/>
</dbReference>
<feature type="transmembrane region" description="Helical" evidence="13">
    <location>
        <begin position="137"/>
        <end position="157"/>
    </location>
</feature>
<protein>
    <recommendedName>
        <fullName evidence="5">Succinate dehydrogenase cytochrome b556 subunit</fullName>
    </recommendedName>
</protein>
<evidence type="ECO:0000256" key="2">
    <source>
        <dbReference type="ARBA" id="ARBA00004050"/>
    </source>
</evidence>
<evidence type="ECO:0000256" key="1">
    <source>
        <dbReference type="ARBA" id="ARBA00001971"/>
    </source>
</evidence>
<dbReference type="InterPro" id="IPR000701">
    <property type="entry name" value="SuccDH_FuR_B_TM-su"/>
</dbReference>
<dbReference type="InterPro" id="IPR034804">
    <property type="entry name" value="SQR/QFR_C/D"/>
</dbReference>
<proteinExistence type="inferred from homology"/>
<dbReference type="InterPro" id="IPR014314">
    <property type="entry name" value="Succ_DH_cytb556"/>
</dbReference>
<dbReference type="GO" id="GO:0005886">
    <property type="term" value="C:plasma membrane"/>
    <property type="evidence" value="ECO:0007669"/>
    <property type="project" value="TreeGrafter"/>
</dbReference>